<evidence type="ECO:0000256" key="1">
    <source>
        <dbReference type="ARBA" id="ARBA00022771"/>
    </source>
</evidence>
<dbReference type="InterPro" id="IPR012674">
    <property type="entry name" value="Calycin"/>
</dbReference>
<keyword evidence="3" id="KW-0808">Transferase</keyword>
<dbReference type="EMBL" id="AJVK01011902">
    <property type="status" value="NOT_ANNOTATED_CDS"/>
    <property type="molecule type" value="Genomic_DNA"/>
</dbReference>
<dbReference type="Pfam" id="PF07574">
    <property type="entry name" value="SMC_Nse1"/>
    <property type="match status" value="1"/>
</dbReference>
<dbReference type="GO" id="GO:0061630">
    <property type="term" value="F:ubiquitin protein ligase activity"/>
    <property type="evidence" value="ECO:0007669"/>
    <property type="project" value="UniProtKB-EC"/>
</dbReference>
<dbReference type="InterPro" id="IPR013083">
    <property type="entry name" value="Znf_RING/FYVE/PHD"/>
</dbReference>
<dbReference type="EC" id="2.3.2.27" evidence="3"/>
<organism evidence="4 5">
    <name type="scientific">Phlebotomus papatasi</name>
    <name type="common">Sandfly</name>
    <dbReference type="NCBI Taxonomy" id="29031"/>
    <lineage>
        <taxon>Eukaryota</taxon>
        <taxon>Metazoa</taxon>
        <taxon>Ecdysozoa</taxon>
        <taxon>Arthropoda</taxon>
        <taxon>Hexapoda</taxon>
        <taxon>Insecta</taxon>
        <taxon>Pterygota</taxon>
        <taxon>Neoptera</taxon>
        <taxon>Endopterygota</taxon>
        <taxon>Diptera</taxon>
        <taxon>Nematocera</taxon>
        <taxon>Psychodoidea</taxon>
        <taxon>Psychodidae</taxon>
        <taxon>Phlebotomus</taxon>
        <taxon>Phlebotomus</taxon>
    </lineage>
</organism>
<keyword evidence="3" id="KW-0539">Nucleus</keyword>
<sequence length="453" mass="51456">MEDYTPLHIAVLQLMSGRGMLEKEEFTKLFLKLKTHYSEKLAVDSATPESVLERINEKISPFNLSIILTKYEYSDEEFYVYISTTSSPESRFQNLYTEMEIQYFPLLLREIITSDSTCIAPIVALNLISILQRPLTKLRAGELLKIWTNAGYFKEMNELIHLGPRSLVEFNGYLTVNYPDFVKTCSICLKTVYKSLTCKTESCQTTIHASCINRYHENFPNTCPSCKGDWCSDVVPMDNFDIDQFLGNWYVIEQTKTESRCIQHQIVPLEKPGEYRISQISPHYLLDKFHLQHEHTYSGILITDPVSPARMKARYALSFGDEAYIVITTDYDNFAGIVTCGAVGNSRSATILSRTRSLTEQQLTAIREKIEGFSVNIQHLSTISQINCPVDGIWGINIKIGHDILYPDRLKDSAKGIVKDIGSAINGAFQNGAKLLRIEEPQKNVLLSKNILL</sequence>
<dbReference type="PANTHER" id="PTHR20973:SF0">
    <property type="entry name" value="NON-STRUCTURAL MAINTENANCE OF CHROMOSOMES ELEMENT 1 HOMOLOG"/>
    <property type="match status" value="1"/>
</dbReference>
<evidence type="ECO:0000256" key="3">
    <source>
        <dbReference type="RuleBase" id="RU368018"/>
    </source>
</evidence>
<dbReference type="EnsemblMetazoa" id="PPAI002910-RA">
    <property type="protein sequence ID" value="PPAI002910-PA"/>
    <property type="gene ID" value="PPAI002910"/>
</dbReference>
<dbReference type="VEuPathDB" id="VectorBase:PPAPM1_006652"/>
<comment type="subunit">
    <text evidence="3">Component of the Smc5-Smc6 complex.</text>
</comment>
<keyword evidence="3" id="KW-0233">DNA recombination</keyword>
<accession>A0A1B0D601</accession>
<dbReference type="AlphaFoldDB" id="A0A1B0D601"/>
<dbReference type="GO" id="GO:0030915">
    <property type="term" value="C:Smc5-Smc6 complex"/>
    <property type="evidence" value="ECO:0007669"/>
    <property type="project" value="UniProtKB-UniRule"/>
</dbReference>
<dbReference type="InterPro" id="IPR036388">
    <property type="entry name" value="WH-like_DNA-bd_sf"/>
</dbReference>
<dbReference type="PANTHER" id="PTHR20973">
    <property type="entry name" value="NON-SMC ELEMENT 1-RELATED"/>
    <property type="match status" value="1"/>
</dbReference>
<keyword evidence="2 3" id="KW-0862">Zinc</keyword>
<evidence type="ECO:0000256" key="2">
    <source>
        <dbReference type="ARBA" id="ARBA00022833"/>
    </source>
</evidence>
<dbReference type="InterPro" id="IPR022272">
    <property type="entry name" value="Lipocalin_CS"/>
</dbReference>
<keyword evidence="3" id="KW-0234">DNA repair</keyword>
<proteinExistence type="inferred from homology"/>
<keyword evidence="3" id="KW-0833">Ubl conjugation pathway</keyword>
<dbReference type="Gene3D" id="1.10.10.10">
    <property type="entry name" value="Winged helix-like DNA-binding domain superfamily/Winged helix DNA-binding domain"/>
    <property type="match status" value="1"/>
</dbReference>
<dbReference type="SUPFAM" id="SSF57850">
    <property type="entry name" value="RING/U-box"/>
    <property type="match status" value="1"/>
</dbReference>
<evidence type="ECO:0000313" key="4">
    <source>
        <dbReference type="EnsemblMetazoa" id="PPAI002910-PA"/>
    </source>
</evidence>
<dbReference type="GO" id="GO:0000724">
    <property type="term" value="P:double-strand break repair via homologous recombination"/>
    <property type="evidence" value="ECO:0007669"/>
    <property type="project" value="TreeGrafter"/>
</dbReference>
<dbReference type="InterPro" id="IPR001841">
    <property type="entry name" value="Znf_RING"/>
</dbReference>
<keyword evidence="1 3" id="KW-0863">Zinc-finger</keyword>
<keyword evidence="3" id="KW-0227">DNA damage</keyword>
<dbReference type="GO" id="GO:0005634">
    <property type="term" value="C:nucleus"/>
    <property type="evidence" value="ECO:0007669"/>
    <property type="project" value="UniProtKB-SubCell"/>
</dbReference>
<keyword evidence="3" id="KW-0479">Metal-binding</keyword>
<dbReference type="EMBL" id="AJVK01011901">
    <property type="status" value="NOT_ANNOTATED_CDS"/>
    <property type="molecule type" value="Genomic_DNA"/>
</dbReference>
<dbReference type="SUPFAM" id="SSF50814">
    <property type="entry name" value="Lipocalins"/>
    <property type="match status" value="1"/>
</dbReference>
<reference evidence="4" key="1">
    <citation type="submission" date="2022-08" db="UniProtKB">
        <authorList>
            <consortium name="EnsemblMetazoa"/>
        </authorList>
    </citation>
    <scope>IDENTIFICATION</scope>
    <source>
        <strain evidence="4">Israel</strain>
    </source>
</reference>
<dbReference type="PROSITE" id="PS50089">
    <property type="entry name" value="ZF_RING_2"/>
    <property type="match status" value="1"/>
</dbReference>
<dbReference type="Gene3D" id="2.40.128.20">
    <property type="match status" value="1"/>
</dbReference>
<comment type="similarity">
    <text evidence="3">Belongs to the NSE1 family.</text>
</comment>
<dbReference type="VEuPathDB" id="VectorBase:PPAPM1_003011"/>
<dbReference type="PROSITE" id="PS00213">
    <property type="entry name" value="LIPOCALIN"/>
    <property type="match status" value="1"/>
</dbReference>
<dbReference type="Gene3D" id="3.30.40.10">
    <property type="entry name" value="Zinc/RING finger domain, C3HC4 (zinc finger)"/>
    <property type="match status" value="1"/>
</dbReference>
<keyword evidence="5" id="KW-1185">Reference proteome</keyword>
<dbReference type="GO" id="GO:0008270">
    <property type="term" value="F:zinc ion binding"/>
    <property type="evidence" value="ECO:0007669"/>
    <property type="project" value="UniProtKB-KW"/>
</dbReference>
<dbReference type="InterPro" id="IPR011513">
    <property type="entry name" value="Nse1"/>
</dbReference>
<name>A0A1B0D601_PHLPP</name>
<dbReference type="Proteomes" id="UP000092462">
    <property type="component" value="Unassembled WGS sequence"/>
</dbReference>
<comment type="catalytic activity">
    <reaction evidence="3">
        <text>S-ubiquitinyl-[E2 ubiquitin-conjugating enzyme]-L-cysteine + [acceptor protein]-L-lysine = [E2 ubiquitin-conjugating enzyme]-L-cysteine + N(6)-ubiquitinyl-[acceptor protein]-L-lysine.</text>
        <dbReference type="EC" id="2.3.2.27"/>
    </reaction>
</comment>
<dbReference type="VEuPathDB" id="VectorBase:PPAI002910"/>
<dbReference type="Gene3D" id="3.90.1150.220">
    <property type="match status" value="1"/>
</dbReference>
<protein>
    <recommendedName>
        <fullName evidence="3">Non-structural maintenance of chromosomes element 1 homolog</fullName>
        <ecNumber evidence="3">2.3.2.27</ecNumber>
    </recommendedName>
</protein>
<comment type="subcellular location">
    <subcellularLocation>
        <location evidence="3">Nucleus</location>
    </subcellularLocation>
</comment>
<evidence type="ECO:0000313" key="5">
    <source>
        <dbReference type="Proteomes" id="UP000092462"/>
    </source>
</evidence>